<dbReference type="AlphaFoldDB" id="A0A0K1PGB3"/>
<dbReference type="KEGG" id="vin:AKJ08_2848"/>
<dbReference type="NCBIfam" id="TIGR00778">
    <property type="entry name" value="ahpD_dom"/>
    <property type="match status" value="1"/>
</dbReference>
<dbReference type="EMBL" id="CP012332">
    <property type="protein sequence ID" value="AKU92461.1"/>
    <property type="molecule type" value="Genomic_DNA"/>
</dbReference>
<sequence>MTGIERLRDAIPDVARDIRLNLEAVLGAGSSLGPAQKWGVALACAASTRQPALIEAVLEDAKRESTPEVVDDALAAAALMAMNNVYYRFRHMVGKPSYTDKPARLRMNRLGKPATNKVDFELFCLAVSALNGCELCIQSHEKVVVDGGLTEDQVNDAIRLAATIQAAAISLELPKP</sequence>
<feature type="disulfide bond" description="Interchain (with AhpC); in linked form" evidence="6">
    <location>
        <position position="136"/>
    </location>
</feature>
<dbReference type="Proteomes" id="UP000055590">
    <property type="component" value="Chromosome"/>
</dbReference>
<protein>
    <recommendedName>
        <fullName evidence="6">Alkyl hydroperoxide reductase AhpD</fullName>
        <ecNumber evidence="6">1.11.1.28</ecNumber>
    </recommendedName>
    <alternativeName>
        <fullName evidence="6">Alkylhydroperoxidase AhpD</fullName>
    </alternativeName>
</protein>
<dbReference type="OrthoDB" id="9801997at2"/>
<dbReference type="GO" id="GO:0015036">
    <property type="term" value="F:disulfide oxidoreductase activity"/>
    <property type="evidence" value="ECO:0007669"/>
    <property type="project" value="TreeGrafter"/>
</dbReference>
<evidence type="ECO:0000256" key="2">
    <source>
        <dbReference type="ARBA" id="ARBA00022862"/>
    </source>
</evidence>
<dbReference type="InterPro" id="IPR004674">
    <property type="entry name" value="AhpD"/>
</dbReference>
<reference evidence="8 9" key="1">
    <citation type="submission" date="2015-08" db="EMBL/GenBank/DDBJ databases">
        <authorList>
            <person name="Babu N.S."/>
            <person name="Beckwith C.J."/>
            <person name="Beseler K.G."/>
            <person name="Brison A."/>
            <person name="Carone J.V."/>
            <person name="Caskin T.P."/>
            <person name="Diamond M."/>
            <person name="Durham M.E."/>
            <person name="Foxe J.M."/>
            <person name="Go M."/>
            <person name="Henderson B.A."/>
            <person name="Jones I.B."/>
            <person name="McGettigan J.A."/>
            <person name="Micheletti S.J."/>
            <person name="Nasrallah M.E."/>
            <person name="Ortiz D."/>
            <person name="Piller C.R."/>
            <person name="Privatt S.R."/>
            <person name="Schneider S.L."/>
            <person name="Sharp S."/>
            <person name="Smith T.C."/>
            <person name="Stanton J.D."/>
            <person name="Ullery H.E."/>
            <person name="Wilson R.J."/>
            <person name="Serrano M.G."/>
            <person name="Buck G."/>
            <person name="Lee V."/>
            <person name="Wang Y."/>
            <person name="Carvalho R."/>
            <person name="Voegtly L."/>
            <person name="Shi R."/>
            <person name="Duckworth R."/>
            <person name="Johnson A."/>
            <person name="Loviza R."/>
            <person name="Walstead R."/>
            <person name="Shah Z."/>
            <person name="Kiflezghi M."/>
            <person name="Wade K."/>
            <person name="Ball S.L."/>
            <person name="Bradley K.W."/>
            <person name="Asai D.J."/>
            <person name="Bowman C.A."/>
            <person name="Russell D.A."/>
            <person name="Pope W.H."/>
            <person name="Jacobs-Sera D."/>
            <person name="Hendrix R.W."/>
            <person name="Hatfull G.F."/>
        </authorList>
    </citation>
    <scope>NUCLEOTIDE SEQUENCE [LARGE SCALE GENOMIC DNA]</scope>
    <source>
        <strain evidence="8 9">DSM 27710</strain>
    </source>
</reference>
<dbReference type="Gene3D" id="1.20.1290.10">
    <property type="entry name" value="AhpD-like"/>
    <property type="match status" value="1"/>
</dbReference>
<evidence type="ECO:0000256" key="6">
    <source>
        <dbReference type="HAMAP-Rule" id="MF_01676"/>
    </source>
</evidence>
<accession>A0A0K1PGB3</accession>
<dbReference type="GO" id="GO:0045454">
    <property type="term" value="P:cell redox homeostasis"/>
    <property type="evidence" value="ECO:0007669"/>
    <property type="project" value="TreeGrafter"/>
</dbReference>
<evidence type="ECO:0000256" key="5">
    <source>
        <dbReference type="ARBA" id="ARBA00023284"/>
    </source>
</evidence>
<dbReference type="SUPFAM" id="SSF69118">
    <property type="entry name" value="AhpD-like"/>
    <property type="match status" value="1"/>
</dbReference>
<comment type="similarity">
    <text evidence="6">Belongs to the AhpD family.</text>
</comment>
<comment type="catalytic activity">
    <reaction evidence="6">
        <text>N(6)-[(R)-dihydrolipoyl]-L-lysyl-[lipoyl-carrier protein] + a hydroperoxide = N(6)-[(R)-lipoyl]-L-lysyl-[lipoyl-carrier protein] + an alcohol + H2O</text>
        <dbReference type="Rhea" id="RHEA:62636"/>
        <dbReference type="Rhea" id="RHEA-COMP:10502"/>
        <dbReference type="Rhea" id="RHEA-COMP:16355"/>
        <dbReference type="ChEBI" id="CHEBI:15377"/>
        <dbReference type="ChEBI" id="CHEBI:30879"/>
        <dbReference type="ChEBI" id="CHEBI:35924"/>
        <dbReference type="ChEBI" id="CHEBI:83099"/>
        <dbReference type="ChEBI" id="CHEBI:83100"/>
        <dbReference type="EC" id="1.11.1.28"/>
    </reaction>
</comment>
<dbReference type="HAMAP" id="MF_01676">
    <property type="entry name" value="AhpD"/>
    <property type="match status" value="1"/>
</dbReference>
<feature type="domain" description="Carboxymuconolactone decarboxylase-like" evidence="7">
    <location>
        <begin position="100"/>
        <end position="166"/>
    </location>
</feature>
<evidence type="ECO:0000259" key="7">
    <source>
        <dbReference type="Pfam" id="PF02627"/>
    </source>
</evidence>
<dbReference type="GO" id="GO:0032843">
    <property type="term" value="F:hydroperoxide reductase activity"/>
    <property type="evidence" value="ECO:0007669"/>
    <property type="project" value="InterPro"/>
</dbReference>
<dbReference type="EC" id="1.11.1.28" evidence="6"/>
<dbReference type="Pfam" id="PF02627">
    <property type="entry name" value="CMD"/>
    <property type="match status" value="1"/>
</dbReference>
<keyword evidence="9" id="KW-1185">Reference proteome</keyword>
<dbReference type="RefSeq" id="WP_050726629.1">
    <property type="nucleotide sequence ID" value="NZ_CP012332.1"/>
</dbReference>
<keyword evidence="1 6" id="KW-0575">Peroxidase</keyword>
<proteinExistence type="inferred from homology"/>
<keyword evidence="2 6" id="KW-0049">Antioxidant</keyword>
<evidence type="ECO:0000313" key="8">
    <source>
        <dbReference type="EMBL" id="AKU92461.1"/>
    </source>
</evidence>
<gene>
    <name evidence="6" type="primary">ahpD</name>
    <name evidence="8" type="ORF">AKJ08_2848</name>
</gene>
<evidence type="ECO:0000256" key="4">
    <source>
        <dbReference type="ARBA" id="ARBA00023157"/>
    </source>
</evidence>
<dbReference type="InterPro" id="IPR029032">
    <property type="entry name" value="AhpD-like"/>
</dbReference>
<feature type="active site" description="Cysteine sulfenic acid (-SOH) intermediate" evidence="6">
    <location>
        <position position="136"/>
    </location>
</feature>
<dbReference type="InterPro" id="IPR004675">
    <property type="entry name" value="AhpD_core"/>
</dbReference>
<keyword evidence="5 6" id="KW-0676">Redox-active center</keyword>
<organism evidence="8 9">
    <name type="scientific">Vulgatibacter incomptus</name>
    <dbReference type="NCBI Taxonomy" id="1391653"/>
    <lineage>
        <taxon>Bacteria</taxon>
        <taxon>Pseudomonadati</taxon>
        <taxon>Myxococcota</taxon>
        <taxon>Myxococcia</taxon>
        <taxon>Myxococcales</taxon>
        <taxon>Cystobacterineae</taxon>
        <taxon>Vulgatibacteraceae</taxon>
        <taxon>Vulgatibacter</taxon>
    </lineage>
</organism>
<dbReference type="InterPro" id="IPR003779">
    <property type="entry name" value="CMD-like"/>
</dbReference>
<dbReference type="PATRIC" id="fig|1391653.3.peg.2967"/>
<dbReference type="GO" id="GO:0006979">
    <property type="term" value="P:response to oxidative stress"/>
    <property type="evidence" value="ECO:0007669"/>
    <property type="project" value="InterPro"/>
</dbReference>
<dbReference type="PANTHER" id="PTHR33930">
    <property type="entry name" value="ALKYL HYDROPEROXIDE REDUCTASE AHPD"/>
    <property type="match status" value="1"/>
</dbReference>
<feature type="active site" description="Proton donor" evidence="6">
    <location>
        <position position="133"/>
    </location>
</feature>
<keyword evidence="3 6" id="KW-0560">Oxidoreductase</keyword>
<evidence type="ECO:0000256" key="3">
    <source>
        <dbReference type="ARBA" id="ARBA00023002"/>
    </source>
</evidence>
<evidence type="ECO:0000256" key="1">
    <source>
        <dbReference type="ARBA" id="ARBA00022559"/>
    </source>
</evidence>
<dbReference type="STRING" id="1391653.AKJ08_2848"/>
<keyword evidence="4 6" id="KW-1015">Disulfide bond</keyword>
<comment type="function">
    <text evidence="6">Antioxidant protein with alkyl hydroperoxidase activity. Required for the reduction of the AhpC active site cysteine residues and for the regeneration of the AhpC enzyme activity.</text>
</comment>
<dbReference type="GO" id="GO:0051920">
    <property type="term" value="F:peroxiredoxin activity"/>
    <property type="evidence" value="ECO:0007669"/>
    <property type="project" value="InterPro"/>
</dbReference>
<feature type="disulfide bond" evidence="6">
    <location>
        <begin position="133"/>
        <end position="136"/>
    </location>
</feature>
<dbReference type="PANTHER" id="PTHR33930:SF7">
    <property type="entry name" value="ALKYL HYDROPEROXIDE REDUCTASE AHPD"/>
    <property type="match status" value="1"/>
</dbReference>
<name>A0A0K1PGB3_9BACT</name>
<evidence type="ECO:0000313" key="9">
    <source>
        <dbReference type="Proteomes" id="UP000055590"/>
    </source>
</evidence>